<dbReference type="Pfam" id="PF11533">
    <property type="entry name" value="AtzH-like"/>
    <property type="match status" value="1"/>
</dbReference>
<dbReference type="InterPro" id="IPR024507">
    <property type="entry name" value="AtzH-like"/>
</dbReference>
<accession>A0A848GZB0</accession>
<dbReference type="AlphaFoldDB" id="A0A848GZB0"/>
<name>A0A848GZB0_9BURK</name>
<dbReference type="RefSeq" id="WP_169416903.1">
    <property type="nucleotide sequence ID" value="NZ_JABBFX010000001.1"/>
</dbReference>
<dbReference type="SUPFAM" id="SSF54427">
    <property type="entry name" value="NTF2-like"/>
    <property type="match status" value="1"/>
</dbReference>
<dbReference type="Gene3D" id="3.10.450.50">
    <property type="match status" value="1"/>
</dbReference>
<dbReference type="NCBIfam" id="NF033625">
    <property type="entry name" value="HpxZ"/>
    <property type="match status" value="1"/>
</dbReference>
<comment type="caution">
    <text evidence="1">The sequence shown here is derived from an EMBL/GenBank/DDBJ whole genome shotgun (WGS) entry which is preliminary data.</text>
</comment>
<dbReference type="Proteomes" id="UP000541185">
    <property type="component" value="Unassembled WGS sequence"/>
</dbReference>
<keyword evidence="2" id="KW-1185">Reference proteome</keyword>
<evidence type="ECO:0000313" key="1">
    <source>
        <dbReference type="EMBL" id="NML42662.1"/>
    </source>
</evidence>
<protein>
    <submittedName>
        <fullName evidence="1">Oxalurate catabolism protein HpxZ</fullName>
    </submittedName>
</protein>
<dbReference type="InterPro" id="IPR032710">
    <property type="entry name" value="NTF2-like_dom_sf"/>
</dbReference>
<gene>
    <name evidence="1" type="primary">hpxZ</name>
    <name evidence="1" type="ORF">HHL11_02795</name>
</gene>
<sequence>MDINLPEVLAEVRAQFERYERALTSNDVAVLDELFWNSPHTLRYGAGENLYGWDAIAAFRAARPAQGLGRELLKTVITTYGRDFATADTEFRRSGSARTGRQSQAWVRMPEGWRVVAAHVSLLA</sequence>
<organism evidence="1 2">
    <name type="scientific">Ramlibacter agri</name>
    <dbReference type="NCBI Taxonomy" id="2728837"/>
    <lineage>
        <taxon>Bacteria</taxon>
        <taxon>Pseudomonadati</taxon>
        <taxon>Pseudomonadota</taxon>
        <taxon>Betaproteobacteria</taxon>
        <taxon>Burkholderiales</taxon>
        <taxon>Comamonadaceae</taxon>
        <taxon>Ramlibacter</taxon>
    </lineage>
</organism>
<reference evidence="1 2" key="1">
    <citation type="submission" date="2020-04" db="EMBL/GenBank/DDBJ databases">
        <title>Ramlibacter sp. G-1-2-2 isolated from soil.</title>
        <authorList>
            <person name="Dahal R.H."/>
        </authorList>
    </citation>
    <scope>NUCLEOTIDE SEQUENCE [LARGE SCALE GENOMIC DNA]</scope>
    <source>
        <strain evidence="1 2">G-1-2-2</strain>
    </source>
</reference>
<evidence type="ECO:0000313" key="2">
    <source>
        <dbReference type="Proteomes" id="UP000541185"/>
    </source>
</evidence>
<dbReference type="EMBL" id="JABBFX010000001">
    <property type="protein sequence ID" value="NML42662.1"/>
    <property type="molecule type" value="Genomic_DNA"/>
</dbReference>
<proteinExistence type="predicted"/>